<name>A0A5Q4C4Q8_9PEZI</name>
<protein>
    <submittedName>
        <fullName evidence="1">Uncharacterized protein</fullName>
    </submittedName>
</protein>
<organism evidence="1 2">
    <name type="scientific">Colletotrichum shisoi</name>
    <dbReference type="NCBI Taxonomy" id="2078593"/>
    <lineage>
        <taxon>Eukaryota</taxon>
        <taxon>Fungi</taxon>
        <taxon>Dikarya</taxon>
        <taxon>Ascomycota</taxon>
        <taxon>Pezizomycotina</taxon>
        <taxon>Sordariomycetes</taxon>
        <taxon>Hypocreomycetidae</taxon>
        <taxon>Glomerellales</taxon>
        <taxon>Glomerellaceae</taxon>
        <taxon>Colletotrichum</taxon>
        <taxon>Colletotrichum destructivum species complex</taxon>
    </lineage>
</organism>
<keyword evidence="2" id="KW-1185">Reference proteome</keyword>
<comment type="caution">
    <text evidence="1">The sequence shown here is derived from an EMBL/GenBank/DDBJ whole genome shotgun (WGS) entry which is preliminary data.</text>
</comment>
<dbReference type="EMBL" id="PUHP01000041">
    <property type="protein sequence ID" value="TQN74343.1"/>
    <property type="molecule type" value="Genomic_DNA"/>
</dbReference>
<accession>A0A5Q4C4Q8</accession>
<sequence>MGIPPCGWGNQRDIFLCFTISDLATSSRGASSYLSDYLSLSLSLSLISLLHIRFSLPPLPDAGYMTLCSVSSSILTTIGGEGKDRNRGFLFLGFILLLVGNSPAPHAPLKTQIVSHYYQHTHTHTSPMAQNNSKKERERKQDAHFCFVFVIYVCMGGIL</sequence>
<reference evidence="1 2" key="1">
    <citation type="journal article" date="2019" name="Sci. Rep.">
        <title>Colletotrichum shisoi sp. nov., an anthracnose pathogen of Perilla frutescens in Japan: molecular phylogenetic, morphological and genomic evidence.</title>
        <authorList>
            <person name="Gan P."/>
            <person name="Tsushima A."/>
            <person name="Hiroyama R."/>
            <person name="Narusaka M."/>
            <person name="Takano Y."/>
            <person name="Narusaka Y."/>
            <person name="Kawaradani M."/>
            <person name="Damm U."/>
            <person name="Shirasu K."/>
        </authorList>
    </citation>
    <scope>NUCLEOTIDE SEQUENCE [LARGE SCALE GENOMIC DNA]</scope>
    <source>
        <strain evidence="1 2">PG-2018a</strain>
    </source>
</reference>
<gene>
    <name evidence="1" type="ORF">CSHISOI_01096</name>
</gene>
<dbReference type="Proteomes" id="UP000326340">
    <property type="component" value="Unassembled WGS sequence"/>
</dbReference>
<evidence type="ECO:0000313" key="2">
    <source>
        <dbReference type="Proteomes" id="UP000326340"/>
    </source>
</evidence>
<dbReference type="AlphaFoldDB" id="A0A5Q4C4Q8"/>
<evidence type="ECO:0000313" key="1">
    <source>
        <dbReference type="EMBL" id="TQN74343.1"/>
    </source>
</evidence>
<proteinExistence type="predicted"/>